<dbReference type="GeneID" id="94335102"/>
<accession>A0AAD9UQ98</accession>
<dbReference type="InterPro" id="IPR013128">
    <property type="entry name" value="Peptidase_C1A"/>
</dbReference>
<feature type="domain" description="Peptidase C1A papain C-terminal" evidence="5">
    <location>
        <begin position="140"/>
        <end position="380"/>
    </location>
</feature>
<dbReference type="Gene3D" id="3.90.70.10">
    <property type="entry name" value="Cysteine proteinases"/>
    <property type="match status" value="1"/>
</dbReference>
<dbReference type="InterPro" id="IPR000169">
    <property type="entry name" value="Pept_cys_AS"/>
</dbReference>
<dbReference type="Pfam" id="PF00112">
    <property type="entry name" value="Peptidase_C1"/>
    <property type="match status" value="1"/>
</dbReference>
<keyword evidence="3" id="KW-1015">Disulfide bond</keyword>
<comment type="caution">
    <text evidence="6">The sequence shown here is derived from an EMBL/GenBank/DDBJ whole genome shotgun (WGS) entry which is preliminary data.</text>
</comment>
<dbReference type="InterPro" id="IPR025660">
    <property type="entry name" value="Pept_his_AS"/>
</dbReference>
<dbReference type="PROSITE" id="PS00640">
    <property type="entry name" value="THIOL_PROTEASE_ASN"/>
    <property type="match status" value="1"/>
</dbReference>
<evidence type="ECO:0000256" key="4">
    <source>
        <dbReference type="ARBA" id="ARBA00023180"/>
    </source>
</evidence>
<evidence type="ECO:0000259" key="5">
    <source>
        <dbReference type="SMART" id="SM00645"/>
    </source>
</evidence>
<evidence type="ECO:0000313" key="6">
    <source>
        <dbReference type="EMBL" id="KAK2197801.1"/>
    </source>
</evidence>
<dbReference type="InterPro" id="IPR000668">
    <property type="entry name" value="Peptidase_C1A_C"/>
</dbReference>
<comment type="similarity">
    <text evidence="1">Belongs to the peptidase C1 family.</text>
</comment>
<keyword evidence="2" id="KW-0865">Zymogen</keyword>
<dbReference type="PRINTS" id="PR00705">
    <property type="entry name" value="PAPAIN"/>
</dbReference>
<dbReference type="PROSITE" id="PS00639">
    <property type="entry name" value="THIOL_PROTEASE_HIS"/>
    <property type="match status" value="1"/>
</dbReference>
<dbReference type="KEGG" id="bdw:94335102"/>
<gene>
    <name evidence="6" type="ORF">BdWA1_000804</name>
</gene>
<dbReference type="GO" id="GO:0008234">
    <property type="term" value="F:cysteine-type peptidase activity"/>
    <property type="evidence" value="ECO:0007669"/>
    <property type="project" value="InterPro"/>
</dbReference>
<dbReference type="GO" id="GO:0006508">
    <property type="term" value="P:proteolysis"/>
    <property type="evidence" value="ECO:0007669"/>
    <property type="project" value="InterPro"/>
</dbReference>
<dbReference type="EMBL" id="JALLKP010000001">
    <property type="protein sequence ID" value="KAK2197801.1"/>
    <property type="molecule type" value="Genomic_DNA"/>
</dbReference>
<dbReference type="SMART" id="SM00645">
    <property type="entry name" value="Pept_C1"/>
    <property type="match status" value="1"/>
</dbReference>
<dbReference type="SUPFAM" id="SSF54001">
    <property type="entry name" value="Cysteine proteinases"/>
    <property type="match status" value="1"/>
</dbReference>
<evidence type="ECO:0000256" key="2">
    <source>
        <dbReference type="ARBA" id="ARBA00023145"/>
    </source>
</evidence>
<dbReference type="InterPro" id="IPR038765">
    <property type="entry name" value="Papain-like_cys_pep_sf"/>
</dbReference>
<evidence type="ECO:0000256" key="1">
    <source>
        <dbReference type="ARBA" id="ARBA00008455"/>
    </source>
</evidence>
<dbReference type="InterPro" id="IPR025661">
    <property type="entry name" value="Pept_asp_AS"/>
</dbReference>
<protein>
    <submittedName>
        <fullName evidence="6">Bifunctional Peptidase C1A</fullName>
    </submittedName>
</protein>
<evidence type="ECO:0000256" key="3">
    <source>
        <dbReference type="ARBA" id="ARBA00023157"/>
    </source>
</evidence>
<keyword evidence="4" id="KW-0325">Glycoprotein</keyword>
<dbReference type="PROSITE" id="PS00139">
    <property type="entry name" value="THIOL_PROTEASE_CYS"/>
    <property type="match status" value="1"/>
</dbReference>
<dbReference type="AlphaFoldDB" id="A0AAD9UQ98"/>
<dbReference type="Proteomes" id="UP001214638">
    <property type="component" value="Unassembled WGS sequence"/>
</dbReference>
<organism evidence="6 7">
    <name type="scientific">Babesia duncani</name>
    <dbReference type="NCBI Taxonomy" id="323732"/>
    <lineage>
        <taxon>Eukaryota</taxon>
        <taxon>Sar</taxon>
        <taxon>Alveolata</taxon>
        <taxon>Apicomplexa</taxon>
        <taxon>Aconoidasida</taxon>
        <taxon>Piroplasmida</taxon>
        <taxon>Babesiidae</taxon>
        <taxon>Babesia</taxon>
    </lineage>
</organism>
<reference evidence="6" key="1">
    <citation type="journal article" date="2023" name="Nat. Microbiol.">
        <title>Babesia duncani multi-omics identifies virulence factors and drug targets.</title>
        <authorList>
            <person name="Singh P."/>
            <person name="Lonardi S."/>
            <person name="Liang Q."/>
            <person name="Vydyam P."/>
            <person name="Khabirova E."/>
            <person name="Fang T."/>
            <person name="Gihaz S."/>
            <person name="Thekkiniath J."/>
            <person name="Munshi M."/>
            <person name="Abel S."/>
            <person name="Ciampossin L."/>
            <person name="Batugedara G."/>
            <person name="Gupta M."/>
            <person name="Lu X.M."/>
            <person name="Lenz T."/>
            <person name="Chakravarty S."/>
            <person name="Cornillot E."/>
            <person name="Hu Y."/>
            <person name="Ma W."/>
            <person name="Gonzalez L.M."/>
            <person name="Sanchez S."/>
            <person name="Estrada K."/>
            <person name="Sanchez-Flores A."/>
            <person name="Montero E."/>
            <person name="Harb O.S."/>
            <person name="Le Roch K.G."/>
            <person name="Mamoun C.B."/>
        </authorList>
    </citation>
    <scope>NUCLEOTIDE SEQUENCE</scope>
    <source>
        <strain evidence="6">WA1</strain>
    </source>
</reference>
<evidence type="ECO:0000313" key="7">
    <source>
        <dbReference type="Proteomes" id="UP001214638"/>
    </source>
</evidence>
<keyword evidence="7" id="KW-1185">Reference proteome</keyword>
<dbReference type="RefSeq" id="XP_067804643.1">
    <property type="nucleotide sequence ID" value="XM_067945852.1"/>
</dbReference>
<dbReference type="PANTHER" id="PTHR12411">
    <property type="entry name" value="CYSTEINE PROTEASE FAMILY C1-RELATED"/>
    <property type="match status" value="1"/>
</dbReference>
<name>A0AAD9UQ98_9APIC</name>
<sequence>MPCYRTDPSRIHMGWVSKKIVKSGKTAHLWGCFYAEKLKKLPERSYVLDHSAKVQVPLMDLASSGRLWRSRTYSQFTDLSPFRFLQLRKGSIFKSIHHSLRTRDTRAPASRFMQIGIDDSNIYACPGITVDSINSRHLTLPKKWSWLDDLKDIPQNIQPFSQGECGSCYAMASLYVLAMRFYIVLNKLYPDFNLDNVDLALSVQSIVSCSPYNQGCLGGFPFLVGKHLVEFGAIPEADFPYQSLFHFEKIRLVNSGSQVPKCKRSLEPTDKGWFASNYGYVGGCYECTSEDEIMKEIYHHGPVAVAIDAPNSLFSYSDGWEYTNHAVVLVGWGEEESENGPVKYWIARNTWGNDWGIGGFFKIKRGVNLRGIESQAVYIDPDFSRGMGLEIVNSRRNFKRPVPTH</sequence>
<proteinExistence type="inferred from homology"/>